<keyword evidence="7" id="KW-1185">Reference proteome</keyword>
<protein>
    <submittedName>
        <fullName evidence="6">Monooxygenase FAD-binding protein</fullName>
    </submittedName>
</protein>
<evidence type="ECO:0000259" key="5">
    <source>
        <dbReference type="Pfam" id="PF01494"/>
    </source>
</evidence>
<dbReference type="GO" id="GO:0004497">
    <property type="term" value="F:monooxygenase activity"/>
    <property type="evidence" value="ECO:0007669"/>
    <property type="project" value="UniProtKB-KW"/>
</dbReference>
<dbReference type="GO" id="GO:0071949">
    <property type="term" value="F:FAD binding"/>
    <property type="evidence" value="ECO:0007669"/>
    <property type="project" value="InterPro"/>
</dbReference>
<dbReference type="PRINTS" id="PR00420">
    <property type="entry name" value="RNGMNOXGNASE"/>
</dbReference>
<evidence type="ECO:0000256" key="3">
    <source>
        <dbReference type="ARBA" id="ARBA00023002"/>
    </source>
</evidence>
<accession>A0A074S6K9</accession>
<keyword evidence="1" id="KW-0285">Flavoprotein</keyword>
<sequence length="368" mass="41363">MSYPRIAIVGAGPAGLTLARILVINSIIPDVFERDVSADYRPQGGSLDLHEHSGLYALREAKLWQEFHQYARYDSQEAKTFDKYGDLILQDRGTSEGEKGAKPEIDRTELRNLLLQSIDPKIVHWDYTLSSVEPTSNKTYDLHFKNGQVTRGYDLVVGADGTWSHVRPLVTSVAPFYSGLSFIETEIPKPQGPKLNDNSIRVYAMFNTESPEWVDRFIQGSPAQGRAKILDKFEGWAPMFLEVLRLTEGPLVPRPLYMFPVDHKWEARSGVTLIGDAGHVMTPAAGEGVNMAMWDAAELAKAIVAGVRGGHLDEKVRESEMELFNRAEDSARRTERNLRVFLSSDDVRNNVKDMVQELEQIMGRSLWA</sequence>
<keyword evidence="2" id="KW-0274">FAD</keyword>
<dbReference type="STRING" id="1423351.A0A074S6K9"/>
<evidence type="ECO:0000256" key="4">
    <source>
        <dbReference type="ARBA" id="ARBA00023033"/>
    </source>
</evidence>
<comment type="caution">
    <text evidence="6">The sequence shown here is derived from an EMBL/GenBank/DDBJ whole genome shotgun (WGS) entry which is preliminary data.</text>
</comment>
<keyword evidence="4 6" id="KW-0503">Monooxygenase</keyword>
<dbReference type="HOGENOM" id="CLU_009665_4_0_1"/>
<feature type="domain" description="FAD-binding" evidence="5">
    <location>
        <begin position="270"/>
        <end position="310"/>
    </location>
</feature>
<feature type="domain" description="FAD-binding" evidence="5">
    <location>
        <begin position="6"/>
        <end position="169"/>
    </location>
</feature>
<reference evidence="6 7" key="1">
    <citation type="submission" date="2013-12" db="EMBL/GenBank/DDBJ databases">
        <authorList>
            <person name="Cubeta M."/>
            <person name="Pakala S."/>
            <person name="Fedorova N."/>
            <person name="Thomas E."/>
            <person name="Dean R."/>
            <person name="Jabaji S."/>
            <person name="Neate S."/>
            <person name="Toda T."/>
            <person name="Tavantzis S."/>
            <person name="Vilgalys R."/>
            <person name="Bharathan N."/>
            <person name="Pakala S."/>
            <person name="Losada L.S."/>
            <person name="Zafar N."/>
            <person name="Nierman W."/>
        </authorList>
    </citation>
    <scope>NUCLEOTIDE SEQUENCE [LARGE SCALE GENOMIC DNA]</scope>
    <source>
        <strain evidence="6 7">123E</strain>
    </source>
</reference>
<evidence type="ECO:0000313" key="7">
    <source>
        <dbReference type="Proteomes" id="UP000027456"/>
    </source>
</evidence>
<evidence type="ECO:0000256" key="2">
    <source>
        <dbReference type="ARBA" id="ARBA00022827"/>
    </source>
</evidence>
<dbReference type="PANTHER" id="PTHR46972">
    <property type="entry name" value="MONOOXYGENASE ASQM-RELATED"/>
    <property type="match status" value="1"/>
</dbReference>
<name>A0A074S6K9_9AGAM</name>
<dbReference type="Pfam" id="PF01494">
    <property type="entry name" value="FAD_binding_3"/>
    <property type="match status" value="2"/>
</dbReference>
<dbReference type="EMBL" id="AZST01000017">
    <property type="protein sequence ID" value="KEP54854.1"/>
    <property type="molecule type" value="Genomic_DNA"/>
</dbReference>
<dbReference type="OrthoDB" id="655030at2759"/>
<evidence type="ECO:0000313" key="6">
    <source>
        <dbReference type="EMBL" id="KEP54854.1"/>
    </source>
</evidence>
<keyword evidence="3" id="KW-0560">Oxidoreductase</keyword>
<evidence type="ECO:0000256" key="1">
    <source>
        <dbReference type="ARBA" id="ARBA00022630"/>
    </source>
</evidence>
<dbReference type="Gene3D" id="3.50.50.60">
    <property type="entry name" value="FAD/NAD(P)-binding domain"/>
    <property type="match status" value="1"/>
</dbReference>
<dbReference type="InterPro" id="IPR036188">
    <property type="entry name" value="FAD/NAD-bd_sf"/>
</dbReference>
<dbReference type="SUPFAM" id="SSF51905">
    <property type="entry name" value="FAD/NAD(P)-binding domain"/>
    <property type="match status" value="1"/>
</dbReference>
<dbReference type="InterPro" id="IPR002938">
    <property type="entry name" value="FAD-bd"/>
</dbReference>
<gene>
    <name evidence="6" type="ORF">V565_012320</name>
</gene>
<dbReference type="AlphaFoldDB" id="A0A074S6K9"/>
<dbReference type="Proteomes" id="UP000027456">
    <property type="component" value="Unassembled WGS sequence"/>
</dbReference>
<proteinExistence type="predicted"/>
<organism evidence="6 7">
    <name type="scientific">Rhizoctonia solani 123E</name>
    <dbReference type="NCBI Taxonomy" id="1423351"/>
    <lineage>
        <taxon>Eukaryota</taxon>
        <taxon>Fungi</taxon>
        <taxon>Dikarya</taxon>
        <taxon>Basidiomycota</taxon>
        <taxon>Agaricomycotina</taxon>
        <taxon>Agaricomycetes</taxon>
        <taxon>Cantharellales</taxon>
        <taxon>Ceratobasidiaceae</taxon>
        <taxon>Rhizoctonia</taxon>
    </lineage>
</organism>
<dbReference type="PANTHER" id="PTHR46972:SF1">
    <property type="entry name" value="FAD DEPENDENT OXIDOREDUCTASE DOMAIN-CONTAINING PROTEIN"/>
    <property type="match status" value="1"/>
</dbReference>